<dbReference type="VEuPathDB" id="FungiDB:H310_04626"/>
<dbReference type="Proteomes" id="UP000285060">
    <property type="component" value="Unassembled WGS sequence"/>
</dbReference>
<proteinExistence type="predicted"/>
<protein>
    <submittedName>
        <fullName evidence="1">Uncharacterized protein</fullName>
    </submittedName>
</protein>
<evidence type="ECO:0000313" key="1">
    <source>
        <dbReference type="EMBL" id="RHY32761.1"/>
    </source>
</evidence>
<dbReference type="InterPro" id="IPR027417">
    <property type="entry name" value="P-loop_NTPase"/>
</dbReference>
<name>A0A418B3Y0_9STRA</name>
<evidence type="ECO:0000313" key="2">
    <source>
        <dbReference type="Proteomes" id="UP000285060"/>
    </source>
</evidence>
<dbReference type="EMBL" id="QUSY01000115">
    <property type="protein sequence ID" value="RHY32761.1"/>
    <property type="molecule type" value="Genomic_DNA"/>
</dbReference>
<organism evidence="1 2">
    <name type="scientific">Aphanomyces invadans</name>
    <dbReference type="NCBI Taxonomy" id="157072"/>
    <lineage>
        <taxon>Eukaryota</taxon>
        <taxon>Sar</taxon>
        <taxon>Stramenopiles</taxon>
        <taxon>Oomycota</taxon>
        <taxon>Saprolegniomycetes</taxon>
        <taxon>Saprolegniales</taxon>
        <taxon>Verrucalvaceae</taxon>
        <taxon>Aphanomyces</taxon>
    </lineage>
</organism>
<keyword evidence="2" id="KW-1185">Reference proteome</keyword>
<gene>
    <name evidence="1" type="ORF">DYB32_002270</name>
</gene>
<reference evidence="1 2" key="1">
    <citation type="submission" date="2018-08" db="EMBL/GenBank/DDBJ databases">
        <title>Aphanomyces genome sequencing and annotation.</title>
        <authorList>
            <person name="Minardi D."/>
            <person name="Oidtmann B."/>
            <person name="Van Der Giezen M."/>
            <person name="Studholme D.J."/>
        </authorList>
    </citation>
    <scope>NUCLEOTIDE SEQUENCE [LARGE SCALE GENOMIC DNA]</scope>
    <source>
        <strain evidence="1 2">NJM0002</strain>
    </source>
</reference>
<accession>A0A418B3Y0</accession>
<dbReference type="AlphaFoldDB" id="A0A418B3Y0"/>
<sequence length="362" mass="40536">MLQAVQRDENVFFTGRAGTGKSFLLGHVKKIAPKQGLFSAATTGIAAFNISTTLCASLVFPLSETVSALVDGMTVHHFAGYPQKSNSIIDSKRTDLIVTAEELLSHDMDELKEATHVRNVEIQKHFVRTKKLSAEMKARDESIAALRAGFTDAFESAFAAMAVKASDAFHVRLDETILAQEMREDNVQVQFNEFINVTIPSIIEALQGTITRRLDKSHETFDIDNTKLLKREKKMTNQVESHERKTAQAFVDEKERRSTTFVALQEEMHTTMRTDDRQVRRPHNGSISIKGKDSTLWEALAEKKQSGMIETIVALTSQYDEVRRVREAEDAELLEKVSSAMERLHTSILSSFGEEKEGVGDT</sequence>
<dbReference type="Gene3D" id="3.40.50.300">
    <property type="entry name" value="P-loop containing nucleotide triphosphate hydrolases"/>
    <property type="match status" value="1"/>
</dbReference>
<comment type="caution">
    <text evidence="1">The sequence shown here is derived from an EMBL/GenBank/DDBJ whole genome shotgun (WGS) entry which is preliminary data.</text>
</comment>
<dbReference type="VEuPathDB" id="FungiDB:H310_04628"/>